<evidence type="ECO:0000256" key="4">
    <source>
        <dbReference type="ARBA" id="ARBA00023014"/>
    </source>
</evidence>
<sequence>MLVALYYFKSKTMGLNPVEIIKKLPRTNCKECGYPTCLAFAMAVVTGACEPAKCPYFSPENWPEVKQKVSLEEDYAWRILEEVKKKVQKIDLEKVAPSLGASFENGWLKLPFLDTEVLLNASRARRLDGKDLDPRDQILLYNYFIFAGKVPLKGEFVGLESFPSSLSKTVTLRRYAEEKLGEAFSGRLNSLKKALSFLKTEEPKECPADLCAIVYVLPRVPLKVHFFEAEPEENLPPEVKILFDANATAYLDLESLVFCAERLVERLIELAEEE</sequence>
<gene>
    <name evidence="6" type="ORF">TH606_06000</name>
</gene>
<dbReference type="Pfam" id="PF04060">
    <property type="entry name" value="FeS"/>
    <property type="match status" value="1"/>
</dbReference>
<dbReference type="InterPro" id="IPR051069">
    <property type="entry name" value="ACDS_complex_subunit"/>
</dbReference>
<keyword evidence="4" id="KW-0411">Iron-sulfur</keyword>
<keyword evidence="7" id="KW-1185">Reference proteome</keyword>
<dbReference type="Proteomes" id="UP000076964">
    <property type="component" value="Unassembled WGS sequence"/>
</dbReference>
<evidence type="ECO:0000256" key="1">
    <source>
        <dbReference type="ARBA" id="ARBA00022485"/>
    </source>
</evidence>
<keyword evidence="1" id="KW-0004">4Fe-4S</keyword>
<evidence type="ECO:0000259" key="5">
    <source>
        <dbReference type="PROSITE" id="PS51656"/>
    </source>
</evidence>
<comment type="caution">
    <text evidence="6">The sequence shown here is derived from an EMBL/GenBank/DDBJ whole genome shotgun (WGS) entry which is preliminary data.</text>
</comment>
<accession>A0A177E6L5</accession>
<organism evidence="6 7">
    <name type="scientific">Thermodesulfatator autotrophicus</name>
    <dbReference type="NCBI Taxonomy" id="1795632"/>
    <lineage>
        <taxon>Bacteria</taxon>
        <taxon>Pseudomonadati</taxon>
        <taxon>Thermodesulfobacteriota</taxon>
        <taxon>Thermodesulfobacteria</taxon>
        <taxon>Thermodesulfobacteriales</taxon>
        <taxon>Thermodesulfatatoraceae</taxon>
        <taxon>Thermodesulfatator</taxon>
    </lineage>
</organism>
<dbReference type="OrthoDB" id="9793312at2"/>
<dbReference type="PANTHER" id="PTHR36214">
    <property type="match status" value="1"/>
</dbReference>
<dbReference type="Gene3D" id="1.10.15.40">
    <property type="entry name" value="Electron transport complex subunit B, putative Fe-S cluster"/>
    <property type="match status" value="1"/>
</dbReference>
<dbReference type="EMBL" id="LSFI01000025">
    <property type="protein sequence ID" value="OAG27587.1"/>
    <property type="molecule type" value="Genomic_DNA"/>
</dbReference>
<proteinExistence type="predicted"/>
<keyword evidence="3" id="KW-0408">Iron</keyword>
<dbReference type="PROSITE" id="PS51656">
    <property type="entry name" value="4FE4S"/>
    <property type="match status" value="1"/>
</dbReference>
<dbReference type="InterPro" id="IPR024264">
    <property type="entry name" value="DUF3786"/>
</dbReference>
<dbReference type="GO" id="GO:0046872">
    <property type="term" value="F:metal ion binding"/>
    <property type="evidence" value="ECO:0007669"/>
    <property type="project" value="UniProtKB-KW"/>
</dbReference>
<dbReference type="RefSeq" id="WP_082863545.1">
    <property type="nucleotide sequence ID" value="NZ_LSFI01000025.1"/>
</dbReference>
<protein>
    <recommendedName>
        <fullName evidence="5">4Fe-4S domain-containing protein</fullName>
    </recommendedName>
</protein>
<dbReference type="InterPro" id="IPR007202">
    <property type="entry name" value="4Fe-4S_dom"/>
</dbReference>
<evidence type="ECO:0000256" key="3">
    <source>
        <dbReference type="ARBA" id="ARBA00023004"/>
    </source>
</evidence>
<evidence type="ECO:0000313" key="6">
    <source>
        <dbReference type="EMBL" id="OAG27587.1"/>
    </source>
</evidence>
<reference evidence="6 7" key="1">
    <citation type="submission" date="2016-02" db="EMBL/GenBank/DDBJ databases">
        <title>Draft genome sequence of Thermodesulfatator sp. S606.</title>
        <authorList>
            <person name="Lai Q."/>
            <person name="Cao J."/>
            <person name="Dupont S."/>
            <person name="Shao Z."/>
            <person name="Jebbar M."/>
            <person name="Alain K."/>
        </authorList>
    </citation>
    <scope>NUCLEOTIDE SEQUENCE [LARGE SCALE GENOMIC DNA]</scope>
    <source>
        <strain evidence="6 7">S606</strain>
    </source>
</reference>
<dbReference type="PANTHER" id="PTHR36214:SF3">
    <property type="entry name" value="ACETYL-COA DECARBONYLASE_SYNTHASE COMPLEX SUBUNIT GAMMA"/>
    <property type="match status" value="1"/>
</dbReference>
<evidence type="ECO:0000313" key="7">
    <source>
        <dbReference type="Proteomes" id="UP000076964"/>
    </source>
</evidence>
<dbReference type="AlphaFoldDB" id="A0A177E6L5"/>
<name>A0A177E6L5_9BACT</name>
<feature type="domain" description="4Fe-4S" evidence="5">
    <location>
        <begin position="13"/>
        <end position="71"/>
    </location>
</feature>
<dbReference type="Pfam" id="PF12654">
    <property type="entry name" value="DUF3786"/>
    <property type="match status" value="1"/>
</dbReference>
<dbReference type="GO" id="GO:0051539">
    <property type="term" value="F:4 iron, 4 sulfur cluster binding"/>
    <property type="evidence" value="ECO:0007669"/>
    <property type="project" value="UniProtKB-KW"/>
</dbReference>
<keyword evidence="2" id="KW-0479">Metal-binding</keyword>
<dbReference type="STRING" id="1795632.TH606_06000"/>
<evidence type="ECO:0000256" key="2">
    <source>
        <dbReference type="ARBA" id="ARBA00022723"/>
    </source>
</evidence>